<protein>
    <submittedName>
        <fullName evidence="1">Uncharacterized protein</fullName>
    </submittedName>
</protein>
<sequence length="51" mass="5611">MWVLKGNASLACAQKGEAKLAYEQAGGNLVKQMIRTGGIRLDLSWPMYNIN</sequence>
<gene>
    <name evidence="1" type="ORF">SAMN05216167_102333</name>
</gene>
<dbReference type="EMBL" id="FOLQ01000002">
    <property type="protein sequence ID" value="SFC75909.1"/>
    <property type="molecule type" value="Genomic_DNA"/>
</dbReference>
<proteinExistence type="predicted"/>
<dbReference type="AlphaFoldDB" id="A0A1I1LS91"/>
<dbReference type="Proteomes" id="UP000198598">
    <property type="component" value="Unassembled WGS sequence"/>
</dbReference>
<organism evidence="1 2">
    <name type="scientific">Spirosoma endophyticum</name>
    <dbReference type="NCBI Taxonomy" id="662367"/>
    <lineage>
        <taxon>Bacteria</taxon>
        <taxon>Pseudomonadati</taxon>
        <taxon>Bacteroidota</taxon>
        <taxon>Cytophagia</taxon>
        <taxon>Cytophagales</taxon>
        <taxon>Cytophagaceae</taxon>
        <taxon>Spirosoma</taxon>
    </lineage>
</organism>
<accession>A0A1I1LS91</accession>
<name>A0A1I1LS91_9BACT</name>
<dbReference type="STRING" id="662367.SAMN05216167_102333"/>
<evidence type="ECO:0000313" key="2">
    <source>
        <dbReference type="Proteomes" id="UP000198598"/>
    </source>
</evidence>
<evidence type="ECO:0000313" key="1">
    <source>
        <dbReference type="EMBL" id="SFC75909.1"/>
    </source>
</evidence>
<reference evidence="1 2" key="1">
    <citation type="submission" date="2016-10" db="EMBL/GenBank/DDBJ databases">
        <authorList>
            <person name="de Groot N.N."/>
        </authorList>
    </citation>
    <scope>NUCLEOTIDE SEQUENCE [LARGE SCALE GENOMIC DNA]</scope>
    <source>
        <strain evidence="1 2">DSM 26130</strain>
    </source>
</reference>
<keyword evidence="2" id="KW-1185">Reference proteome</keyword>